<accession>A0AAI9NXG4</accession>
<dbReference type="RefSeq" id="WP_055222544.1">
    <property type="nucleotide sequence ID" value="NZ_BLYL01000001.1"/>
</dbReference>
<evidence type="ECO:0000313" key="2">
    <source>
        <dbReference type="Proteomes" id="UP000660047"/>
    </source>
</evidence>
<organism evidence="1 2">
    <name type="scientific">Coprococcus eutactus</name>
    <dbReference type="NCBI Taxonomy" id="33043"/>
    <lineage>
        <taxon>Bacteria</taxon>
        <taxon>Bacillati</taxon>
        <taxon>Bacillota</taxon>
        <taxon>Clostridia</taxon>
        <taxon>Lachnospirales</taxon>
        <taxon>Lachnospiraceae</taxon>
        <taxon>Coprococcus</taxon>
    </lineage>
</organism>
<dbReference type="AlphaFoldDB" id="A0AAI9NXG4"/>
<name>A0AAI9NXG4_9FIRM</name>
<protein>
    <submittedName>
        <fullName evidence="1">Uncharacterized protein</fullName>
    </submittedName>
</protein>
<dbReference type="Proteomes" id="UP000660047">
    <property type="component" value="Unassembled WGS sequence"/>
</dbReference>
<proteinExistence type="predicted"/>
<reference evidence="1" key="1">
    <citation type="submission" date="2020-06" db="EMBL/GenBank/DDBJ databases">
        <title>Characterization of fructooligosaccharide metabolism and fructooligosaccharide-degrading enzymes in human commensal butyrate producers.</title>
        <authorList>
            <person name="Tanno H."/>
            <person name="Fujii T."/>
            <person name="Hirano K."/>
            <person name="Maeno S."/>
            <person name="Tonozuka T."/>
            <person name="Sakamoto M."/>
            <person name="Ohkuma M."/>
            <person name="Tochio T."/>
            <person name="Endo A."/>
        </authorList>
    </citation>
    <scope>NUCLEOTIDE SEQUENCE</scope>
    <source>
        <strain evidence="1">JCM 31265</strain>
    </source>
</reference>
<dbReference type="EMBL" id="BLYL01000001">
    <property type="protein sequence ID" value="GFO93005.1"/>
    <property type="molecule type" value="Genomic_DNA"/>
</dbReference>
<gene>
    <name evidence="1" type="ORF">COEU31_00510</name>
</gene>
<comment type="caution">
    <text evidence="1">The sequence shown here is derived from an EMBL/GenBank/DDBJ whole genome shotgun (WGS) entry which is preliminary data.</text>
</comment>
<evidence type="ECO:0000313" key="1">
    <source>
        <dbReference type="EMBL" id="GFO93005.1"/>
    </source>
</evidence>
<sequence>MDDTEIKMYEKNWVKIAICLARMYGVGECLRPLPNIPLDEMADIVIEWTDEYIKSGWNLSNGGDIVDFFEMKIKIWTMDI</sequence>